<evidence type="ECO:0000313" key="2">
    <source>
        <dbReference type="EMBL" id="KXS08868.1"/>
    </source>
</evidence>
<dbReference type="InterPro" id="IPR019734">
    <property type="entry name" value="TPR_rpt"/>
</dbReference>
<dbReference type="SUPFAM" id="SSF81901">
    <property type="entry name" value="HCP-like"/>
    <property type="match status" value="1"/>
</dbReference>
<dbReference type="EMBL" id="KQ965938">
    <property type="protein sequence ID" value="KXS08868.1"/>
    <property type="molecule type" value="Genomic_DNA"/>
</dbReference>
<dbReference type="InterPro" id="IPR006597">
    <property type="entry name" value="Sel1-like"/>
</dbReference>
<dbReference type="PANTHER" id="PTHR11102">
    <property type="entry name" value="SEL-1-LIKE PROTEIN"/>
    <property type="match status" value="1"/>
</dbReference>
<dbReference type="OrthoDB" id="2148946at2759"/>
<feature type="non-terminal residue" evidence="2">
    <location>
        <position position="1"/>
    </location>
</feature>
<name>A0A138ZWJ4_GONPJ</name>
<gene>
    <name evidence="2" type="ORF">M427DRAFT_79511</name>
</gene>
<dbReference type="GO" id="GO:0005789">
    <property type="term" value="C:endoplasmic reticulum membrane"/>
    <property type="evidence" value="ECO:0007669"/>
    <property type="project" value="TreeGrafter"/>
</dbReference>
<protein>
    <submittedName>
        <fullName evidence="2">HCP-like protein</fullName>
    </submittedName>
</protein>
<comment type="similarity">
    <text evidence="1">Belongs to the sel-1 family.</text>
</comment>
<organism evidence="2 3">
    <name type="scientific">Gonapodya prolifera (strain JEL478)</name>
    <name type="common">Monoblepharis prolifera</name>
    <dbReference type="NCBI Taxonomy" id="1344416"/>
    <lineage>
        <taxon>Eukaryota</taxon>
        <taxon>Fungi</taxon>
        <taxon>Fungi incertae sedis</taxon>
        <taxon>Chytridiomycota</taxon>
        <taxon>Chytridiomycota incertae sedis</taxon>
        <taxon>Monoblepharidomycetes</taxon>
        <taxon>Monoblepharidales</taxon>
        <taxon>Gonapodyaceae</taxon>
        <taxon>Gonapodya</taxon>
    </lineage>
</organism>
<reference evidence="2 3" key="1">
    <citation type="journal article" date="2015" name="Genome Biol. Evol.">
        <title>Phylogenomic analyses indicate that early fungi evolved digesting cell walls of algal ancestors of land plants.</title>
        <authorList>
            <person name="Chang Y."/>
            <person name="Wang S."/>
            <person name="Sekimoto S."/>
            <person name="Aerts A.L."/>
            <person name="Choi C."/>
            <person name="Clum A."/>
            <person name="LaButti K.M."/>
            <person name="Lindquist E.A."/>
            <person name="Yee Ngan C."/>
            <person name="Ohm R.A."/>
            <person name="Salamov A.A."/>
            <person name="Grigoriev I.V."/>
            <person name="Spatafora J.W."/>
            <person name="Berbee M.L."/>
        </authorList>
    </citation>
    <scope>NUCLEOTIDE SEQUENCE [LARGE SCALE GENOMIC DNA]</scope>
    <source>
        <strain evidence="2 3">JEL478</strain>
    </source>
</reference>
<accession>A0A138ZWJ4</accession>
<dbReference type="Pfam" id="PF13181">
    <property type="entry name" value="TPR_8"/>
    <property type="match status" value="1"/>
</dbReference>
<dbReference type="Proteomes" id="UP000070544">
    <property type="component" value="Unassembled WGS sequence"/>
</dbReference>
<dbReference type="SMART" id="SM00671">
    <property type="entry name" value="SEL1"/>
    <property type="match status" value="4"/>
</dbReference>
<dbReference type="Pfam" id="PF08238">
    <property type="entry name" value="Sel1"/>
    <property type="match status" value="4"/>
</dbReference>
<dbReference type="OMA" id="QMDIILP"/>
<dbReference type="AlphaFoldDB" id="A0A138ZWJ4"/>
<dbReference type="Gene3D" id="1.25.40.10">
    <property type="entry name" value="Tetratricopeptide repeat domain"/>
    <property type="match status" value="2"/>
</dbReference>
<dbReference type="GO" id="GO:0036503">
    <property type="term" value="P:ERAD pathway"/>
    <property type="evidence" value="ECO:0007669"/>
    <property type="project" value="TreeGrafter"/>
</dbReference>
<dbReference type="InterPro" id="IPR011990">
    <property type="entry name" value="TPR-like_helical_dom_sf"/>
</dbReference>
<sequence>YYCHAADQGHVVAQTRLGFMLMHRYGVKWDYKEAVKWFKKAAEEQNFPVAKVLLAECYLLGLGVEENLEQAIRYLSDVAQDGNADAQFNMGMVCEHQNNFDGAKSWYKEAVKQGHAGAMANLGDLYFHGVAGGDLYKDRNEGIRKAVEWYTRASDQGHPRGREHLGYCYYRGLGV</sequence>
<evidence type="ECO:0000313" key="3">
    <source>
        <dbReference type="Proteomes" id="UP000070544"/>
    </source>
</evidence>
<dbReference type="PANTHER" id="PTHR11102:SF147">
    <property type="entry name" value="SEL1L ADAPTOR SUBUNIT OF ERAD E3 UBIQUITIN LIGASE"/>
    <property type="match status" value="1"/>
</dbReference>
<proteinExistence type="inferred from homology"/>
<keyword evidence="3" id="KW-1185">Reference proteome</keyword>
<feature type="non-terminal residue" evidence="2">
    <location>
        <position position="175"/>
    </location>
</feature>
<dbReference type="InterPro" id="IPR050767">
    <property type="entry name" value="Sel1_AlgK"/>
</dbReference>
<dbReference type="STRING" id="1344416.A0A138ZWJ4"/>
<evidence type="ECO:0000256" key="1">
    <source>
        <dbReference type="ARBA" id="ARBA00038101"/>
    </source>
</evidence>